<dbReference type="EMBL" id="GBRH01208298">
    <property type="protein sequence ID" value="JAD89597.1"/>
    <property type="molecule type" value="Transcribed_RNA"/>
</dbReference>
<accession>A0A0A9E0W2</accession>
<organism evidence="1">
    <name type="scientific">Arundo donax</name>
    <name type="common">Giant reed</name>
    <name type="synonym">Donax arundinaceus</name>
    <dbReference type="NCBI Taxonomy" id="35708"/>
    <lineage>
        <taxon>Eukaryota</taxon>
        <taxon>Viridiplantae</taxon>
        <taxon>Streptophyta</taxon>
        <taxon>Embryophyta</taxon>
        <taxon>Tracheophyta</taxon>
        <taxon>Spermatophyta</taxon>
        <taxon>Magnoliopsida</taxon>
        <taxon>Liliopsida</taxon>
        <taxon>Poales</taxon>
        <taxon>Poaceae</taxon>
        <taxon>PACMAD clade</taxon>
        <taxon>Arundinoideae</taxon>
        <taxon>Arundineae</taxon>
        <taxon>Arundo</taxon>
    </lineage>
</organism>
<proteinExistence type="predicted"/>
<dbReference type="AlphaFoldDB" id="A0A0A9E0W2"/>
<reference evidence="1" key="1">
    <citation type="submission" date="2014-09" db="EMBL/GenBank/DDBJ databases">
        <authorList>
            <person name="Magalhaes I.L.F."/>
            <person name="Oliveira U."/>
            <person name="Santos F.R."/>
            <person name="Vidigal T.H.D.A."/>
            <person name="Brescovit A.D."/>
            <person name="Santos A.J."/>
        </authorList>
    </citation>
    <scope>NUCLEOTIDE SEQUENCE</scope>
    <source>
        <tissue evidence="1">Shoot tissue taken approximately 20 cm above the soil surface</tissue>
    </source>
</reference>
<protein>
    <submittedName>
        <fullName evidence="1">Uncharacterized protein</fullName>
    </submittedName>
</protein>
<name>A0A0A9E0W2_ARUDO</name>
<evidence type="ECO:0000313" key="1">
    <source>
        <dbReference type="EMBL" id="JAD89597.1"/>
    </source>
</evidence>
<reference evidence="1" key="2">
    <citation type="journal article" date="2015" name="Data Brief">
        <title>Shoot transcriptome of the giant reed, Arundo donax.</title>
        <authorList>
            <person name="Barrero R.A."/>
            <person name="Guerrero F.D."/>
            <person name="Moolhuijzen P."/>
            <person name="Goolsby J.A."/>
            <person name="Tidwell J."/>
            <person name="Bellgard S.E."/>
            <person name="Bellgard M.I."/>
        </authorList>
    </citation>
    <scope>NUCLEOTIDE SEQUENCE</scope>
    <source>
        <tissue evidence="1">Shoot tissue taken approximately 20 cm above the soil surface</tissue>
    </source>
</reference>
<sequence length="82" mass="9190">MEARAHWSVPSPAAGDQRLLELAPGAAATDRRLLALASWNFDNGIYRGGLPQPRSQFATHQPTATVRSFCCRAVLDWWIFFF</sequence>